<proteinExistence type="predicted"/>
<feature type="signal peptide" evidence="1">
    <location>
        <begin position="1"/>
        <end position="27"/>
    </location>
</feature>
<dbReference type="EMBL" id="LS992154">
    <property type="protein sequence ID" value="SYX08737.1"/>
    <property type="molecule type" value="Genomic_DNA"/>
</dbReference>
<evidence type="ECO:0008006" key="4">
    <source>
        <dbReference type="Google" id="ProtNLM"/>
    </source>
</evidence>
<dbReference type="Proteomes" id="UP000258476">
    <property type="component" value="Chromosome"/>
</dbReference>
<protein>
    <recommendedName>
        <fullName evidence="4">Lipoprotein</fullName>
    </recommendedName>
</protein>
<dbReference type="AlphaFoldDB" id="A0A3B0Q703"/>
<evidence type="ECO:0000313" key="3">
    <source>
        <dbReference type="Proteomes" id="UP000258476"/>
    </source>
</evidence>
<sequence>MNIKRKRSLPVCLGMIFLLITGCCPFADKNTSCSPKKYLPIVSHLLELCDLPEVETPEELVEVTKPLLLTREQRMAADFGSLPIKDDHAFYNDLSLLRMTQVVPAYAATYGAAVVFGGTVAAIRQRLDFLIREWNRGVRFKKIIFLSGRRERYAKVENPDQFYDNRHNPFPIEENWNPGEHKLPSSEDEIARFVWMQMVVPTTWRDASGGVEVEFLVAEPEEGQKYGTRHDTLKILRAYHGDGSERILFVSSQPFIHLDRSRVTKHFDKEKYDISGPGFAQGILKQDWASSVCLHSLAAWVSETEGYLTISQE</sequence>
<dbReference type="OrthoDB" id="19029at2"/>
<accession>A0A3B0Q703</accession>
<keyword evidence="3" id="KW-1185">Reference proteome</keyword>
<name>A0A3B0Q703_9CHLA</name>
<organism evidence="2 3">
    <name type="scientific">Chlamydia poikilotherma</name>
    <dbReference type="NCBI Taxonomy" id="1967783"/>
    <lineage>
        <taxon>Bacteria</taxon>
        <taxon>Pseudomonadati</taxon>
        <taxon>Chlamydiota</taxon>
        <taxon>Chlamydiia</taxon>
        <taxon>Chlamydiales</taxon>
        <taxon>Chlamydiaceae</taxon>
        <taxon>Chlamydia/Chlamydophila group</taxon>
        <taxon>Chlamydia</taxon>
    </lineage>
</organism>
<dbReference type="PROSITE" id="PS51257">
    <property type="entry name" value="PROKAR_LIPOPROTEIN"/>
    <property type="match status" value="1"/>
</dbReference>
<keyword evidence="1" id="KW-0732">Signal</keyword>
<evidence type="ECO:0000313" key="2">
    <source>
        <dbReference type="EMBL" id="SYX08737.1"/>
    </source>
</evidence>
<reference evidence="3" key="1">
    <citation type="submission" date="2017-11" db="EMBL/GenBank/DDBJ databases">
        <authorList>
            <person name="Seth-Smith MB H."/>
        </authorList>
    </citation>
    <scope>NUCLEOTIDE SEQUENCE [LARGE SCALE GENOMIC DNA]</scope>
</reference>
<evidence type="ECO:0000256" key="1">
    <source>
        <dbReference type="SAM" id="SignalP"/>
    </source>
</evidence>
<dbReference type="KEGG" id="chla:C834K_0265"/>
<feature type="chain" id="PRO_5017299526" description="Lipoprotein" evidence="1">
    <location>
        <begin position="28"/>
        <end position="313"/>
    </location>
</feature>
<gene>
    <name evidence="2" type="ORF">C834K_0265</name>
</gene>
<dbReference type="RefSeq" id="WP_117273941.1">
    <property type="nucleotide sequence ID" value="NZ_LS992154.1"/>
</dbReference>